<feature type="compositionally biased region" description="Basic and acidic residues" evidence="15">
    <location>
        <begin position="447"/>
        <end position="523"/>
    </location>
</feature>
<feature type="compositionally biased region" description="Polar residues" evidence="15">
    <location>
        <begin position="844"/>
        <end position="864"/>
    </location>
</feature>
<dbReference type="Pfam" id="PF24081">
    <property type="entry name" value="PH_SLA1"/>
    <property type="match status" value="1"/>
</dbReference>
<dbReference type="Pfam" id="PF03983">
    <property type="entry name" value="SHD1"/>
    <property type="match status" value="1"/>
</dbReference>
<feature type="compositionally biased region" description="Low complexity" evidence="15">
    <location>
        <begin position="546"/>
        <end position="555"/>
    </location>
</feature>
<dbReference type="Pfam" id="PF14604">
    <property type="entry name" value="SH3_9"/>
    <property type="match status" value="1"/>
</dbReference>
<reference evidence="17 18" key="1">
    <citation type="journal article" date="2011" name="PLoS Pathog.">
        <title>Endophytic Life Strategies Decoded by Genome and Transcriptome Analyses of the Mutualistic Root Symbiont Piriformospora indica.</title>
        <authorList>
            <person name="Zuccaro A."/>
            <person name="Lahrmann U."/>
            <person name="Guldener U."/>
            <person name="Langen G."/>
            <person name="Pfiffi S."/>
            <person name="Biedenkopf D."/>
            <person name="Wong P."/>
            <person name="Samans B."/>
            <person name="Grimm C."/>
            <person name="Basiewicz M."/>
            <person name="Murat C."/>
            <person name="Martin F."/>
            <person name="Kogel K.H."/>
        </authorList>
    </citation>
    <scope>NUCLEOTIDE SEQUENCE [LARGE SCALE GENOMIC DNA]</scope>
    <source>
        <strain evidence="17 18">DSM 11827</strain>
    </source>
</reference>
<dbReference type="FunCoup" id="G4T5R0">
    <property type="interactions" value="171"/>
</dbReference>
<evidence type="ECO:0000256" key="4">
    <source>
        <dbReference type="ARBA" id="ARBA00007948"/>
    </source>
</evidence>
<feature type="compositionally biased region" description="Low complexity" evidence="15">
    <location>
        <begin position="934"/>
        <end position="951"/>
    </location>
</feature>
<dbReference type="STRING" id="1109443.G4T5R0"/>
<sequence length="1197" mass="128498">MAAATSGECFGLYKALYAYESQGDDEVTMQEDQLVLLLDKSDDDWSKVRLKQPSQQDLEGPEGLVPAAYIEKATPLGTVKAQYDYDASAPGELSIVDGETLQVFERDEDWILVESQLKGGKCKVGYVPANYVEDTDGTEESSSAPAVPSASAIVIPDSPPRPSFKTPEELTHDRAASLDKTKNDPVETWPLSMIDKKGKKKKGTLGVGNGTLFFASESDKVSQWKASDVNDVSLDHKAKQIDVELSSGESLKFICKDSADAVYKKIESSRSLANGLSASHMDNERMSIDSRVITSPYAPRAVDAVSAPKSVHFAPSTSEIPPRPDTPSDEGPEVNGNADPDADAEGETAVALYDFTGDASDELSIKEGETLVVLDRTNDDWWKCRNHTGQEGVVPAQYVDLEIAEQPQETPTQAPHAVAAASAAAAAAARVKPPSPESSDHEDSEDERVREREREEKERKEQERREREERRKQQEREAQLAAEREAKEAERVRIAEERKRAQEKKDRAAKQARLQKQEKEAQRNKSNSKRSMDSSDAASIDDDDPAAQARRLALQKQIEKDMERQGQGRATNPLTPRHGPPPTGKTRVWHDRTGQFRVEAEFKGYENGKIRLHKLNGVTIEVPSSKMSEEDMRYIARITGKDTGAHVSKSSSQDPDNVPLATLARQQASAPATPSAPRSSTSKPPGSSSNVDWFKFFLEAGCDMDDCTRYAQAFERDKIDETILPDMKSETLRALGFREGDIIRVVKAIEKKTWKSAIDANNPRIRAQIEADERYAQEVQQAILMGKTPPPPPGPIPSRAPVNPAPHIFSEKNGVLKNNTRRGRPTPSNSRTMALSVDEEALASASSQLGSPLTPTTANRTPSPNLIDAGATSTTAAAASTSNAKAGFEDNAWEIRPSSAKPTSPSVAITPPIASASAPPAPAPPAPPAPVQPAAPAATSAQLAPPASQSAGTSPTVTSPAIEALTKELELLEKIEKLRQPRPPSAPVTGLQAPAPPPAPSPSLTSVPPVPSLATLQAQPTGFLAGGALNPNGVRGPFAPVPGNEGVLLKPLIPTNTGMIGFVPTRPASSPIPPRPMLAQATGFQPQPTGIQAINPFQPQPTGFQPQPTGFQPQATAFQPQMTGFQPQPSLFAQPTGIAGGLSPLMTQQTGIPLGMRTTPSPIPPVPAIPSQFSPGKIINLLYISPISHIQSCTVVV</sequence>
<feature type="compositionally biased region" description="Low complexity" evidence="15">
    <location>
        <begin position="869"/>
        <end position="886"/>
    </location>
</feature>
<keyword evidence="12" id="KW-0009">Actin-binding</keyword>
<keyword evidence="8" id="KW-0254">Endocytosis</keyword>
<dbReference type="AlphaFoldDB" id="G4T5R0"/>
<dbReference type="Pfam" id="PF08226">
    <property type="entry name" value="DUF1720"/>
    <property type="match status" value="1"/>
</dbReference>
<keyword evidence="11" id="KW-0472">Membrane</keyword>
<dbReference type="PRINTS" id="PR00452">
    <property type="entry name" value="SH3DOMAIN"/>
</dbReference>
<evidence type="ECO:0000256" key="9">
    <source>
        <dbReference type="ARBA" id="ARBA00022737"/>
    </source>
</evidence>
<feature type="region of interest" description="Disordered" evidence="15">
    <location>
        <begin position="979"/>
        <end position="1009"/>
    </location>
</feature>
<keyword evidence="9" id="KW-0677">Repeat</keyword>
<evidence type="ECO:0000256" key="3">
    <source>
        <dbReference type="ARBA" id="ARBA00004413"/>
    </source>
</evidence>
<dbReference type="CDD" id="cd00174">
    <property type="entry name" value="SH3"/>
    <property type="match status" value="1"/>
</dbReference>
<evidence type="ECO:0000256" key="12">
    <source>
        <dbReference type="ARBA" id="ARBA00023203"/>
    </source>
</evidence>
<dbReference type="SMART" id="SM00326">
    <property type="entry name" value="SH3"/>
    <property type="match status" value="3"/>
</dbReference>
<dbReference type="GO" id="GO:0010008">
    <property type="term" value="C:endosome membrane"/>
    <property type="evidence" value="ECO:0007669"/>
    <property type="project" value="UniProtKB-SubCell"/>
</dbReference>
<dbReference type="InterPro" id="IPR036028">
    <property type="entry name" value="SH3-like_dom_sf"/>
</dbReference>
<feature type="compositionally biased region" description="Low complexity" evidence="15">
    <location>
        <begin position="141"/>
        <end position="156"/>
    </location>
</feature>
<feature type="region of interest" description="Disordered" evidence="15">
    <location>
        <begin position="135"/>
        <end position="184"/>
    </location>
</feature>
<proteinExistence type="inferred from homology"/>
<feature type="compositionally biased region" description="Basic and acidic residues" evidence="15">
    <location>
        <begin position="557"/>
        <end position="566"/>
    </location>
</feature>
<keyword evidence="13" id="KW-0206">Cytoskeleton</keyword>
<evidence type="ECO:0000256" key="6">
    <source>
        <dbReference type="ARBA" id="ARBA00022443"/>
    </source>
</evidence>
<dbReference type="PANTHER" id="PTHR15735:SF21">
    <property type="entry name" value="PROTEIN NERVOUS WRECK"/>
    <property type="match status" value="1"/>
</dbReference>
<dbReference type="InterPro" id="IPR056996">
    <property type="entry name" value="PH_SLA1"/>
</dbReference>
<dbReference type="OrthoDB" id="5971719at2759"/>
<dbReference type="GO" id="GO:0003779">
    <property type="term" value="F:actin binding"/>
    <property type="evidence" value="ECO:0007669"/>
    <property type="project" value="UniProtKB-KW"/>
</dbReference>
<accession>G4T5R0</accession>
<dbReference type="GO" id="GO:0030674">
    <property type="term" value="F:protein-macromolecule adaptor activity"/>
    <property type="evidence" value="ECO:0007669"/>
    <property type="project" value="InterPro"/>
</dbReference>
<feature type="compositionally biased region" description="Basic and acidic residues" evidence="15">
    <location>
        <begin position="166"/>
        <end position="184"/>
    </location>
</feature>
<dbReference type="InterPro" id="IPR007131">
    <property type="entry name" value="SHD1"/>
</dbReference>
<dbReference type="SUPFAM" id="SSF50044">
    <property type="entry name" value="SH3-domain"/>
    <property type="match status" value="3"/>
</dbReference>
<evidence type="ECO:0000256" key="1">
    <source>
        <dbReference type="ARBA" id="ARBA00004125"/>
    </source>
</evidence>
<keyword evidence="6 14" id="KW-0728">SH3 domain</keyword>
<dbReference type="GO" id="GO:0043130">
    <property type="term" value="F:ubiquitin binding"/>
    <property type="evidence" value="ECO:0007669"/>
    <property type="project" value="InterPro"/>
</dbReference>
<evidence type="ECO:0000256" key="14">
    <source>
        <dbReference type="PROSITE-ProRule" id="PRU00192"/>
    </source>
</evidence>
<feature type="region of interest" description="Disordered" evidence="15">
    <location>
        <begin position="840"/>
        <end position="958"/>
    </location>
</feature>
<dbReference type="GO" id="GO:0006897">
    <property type="term" value="P:endocytosis"/>
    <property type="evidence" value="ECO:0007669"/>
    <property type="project" value="UniProtKB-KW"/>
</dbReference>
<dbReference type="Gene3D" id="2.30.30.40">
    <property type="entry name" value="SH3 Domains"/>
    <property type="match status" value="3"/>
</dbReference>
<evidence type="ECO:0000256" key="2">
    <source>
        <dbReference type="ARBA" id="ARBA00004134"/>
    </source>
</evidence>
<dbReference type="InterPro" id="IPR013761">
    <property type="entry name" value="SAM/pointed_sf"/>
</dbReference>
<comment type="subcellular location">
    <subcellularLocation>
        <location evidence="3">Cell membrane</location>
        <topology evidence="3">Peripheral membrane protein</topology>
        <orientation evidence="3">Cytoplasmic side</orientation>
    </subcellularLocation>
    <subcellularLocation>
        <location evidence="2">Cytoplasm</location>
        <location evidence="2">Cytoskeleton</location>
        <location evidence="2">Actin patch</location>
    </subcellularLocation>
    <subcellularLocation>
        <location evidence="1">Endosome membrane</location>
        <topology evidence="1">Peripheral membrane protein</topology>
        <orientation evidence="1">Cytoplasmic side</orientation>
    </subcellularLocation>
</comment>
<evidence type="ECO:0000256" key="8">
    <source>
        <dbReference type="ARBA" id="ARBA00022583"/>
    </source>
</evidence>
<dbReference type="eggNOG" id="KOG4792">
    <property type="taxonomic scope" value="Eukaryota"/>
</dbReference>
<dbReference type="OMA" id="FMAQGED"/>
<dbReference type="Gene3D" id="1.10.150.50">
    <property type="entry name" value="Transcription Factor, Ets-1"/>
    <property type="match status" value="1"/>
</dbReference>
<dbReference type="InterPro" id="IPR013182">
    <property type="entry name" value="DUF1720"/>
</dbReference>
<dbReference type="Gene3D" id="2.30.30.700">
    <property type="entry name" value="SLA1 homology domain 1"/>
    <property type="match status" value="1"/>
</dbReference>
<protein>
    <recommendedName>
        <fullName evidence="5">Actin cytoskeleton-regulatory complex protein SLA1</fullName>
    </recommendedName>
</protein>
<dbReference type="InterPro" id="IPR035800">
    <property type="entry name" value="Sla1_SH3_1"/>
</dbReference>
<evidence type="ECO:0000313" key="17">
    <source>
        <dbReference type="EMBL" id="CCA66640.1"/>
    </source>
</evidence>
<evidence type="ECO:0000256" key="7">
    <source>
        <dbReference type="ARBA" id="ARBA00022490"/>
    </source>
</evidence>
<dbReference type="Proteomes" id="UP000007148">
    <property type="component" value="Unassembled WGS sequence"/>
</dbReference>
<dbReference type="CDD" id="cd11773">
    <property type="entry name" value="SH3_Sla1p_1"/>
    <property type="match status" value="1"/>
</dbReference>
<feature type="compositionally biased region" description="Low complexity" evidence="15">
    <location>
        <begin position="414"/>
        <end position="429"/>
    </location>
</feature>
<feature type="domain" description="SH3" evidence="16">
    <location>
        <begin position="74"/>
        <end position="137"/>
    </location>
</feature>
<evidence type="ECO:0000256" key="15">
    <source>
        <dbReference type="SAM" id="MobiDB-lite"/>
    </source>
</evidence>
<feature type="domain" description="SH3" evidence="16">
    <location>
        <begin position="8"/>
        <end position="72"/>
    </location>
</feature>
<feature type="region of interest" description="Disordered" evidence="15">
    <location>
        <begin position="665"/>
        <end position="688"/>
    </location>
</feature>
<feature type="domain" description="SH3" evidence="16">
    <location>
        <begin position="344"/>
        <end position="404"/>
    </location>
</feature>
<dbReference type="InParanoid" id="G4T5R0"/>
<evidence type="ECO:0000313" key="18">
    <source>
        <dbReference type="Proteomes" id="UP000007148"/>
    </source>
</evidence>
<dbReference type="InterPro" id="IPR001452">
    <property type="entry name" value="SH3_domain"/>
</dbReference>
<evidence type="ECO:0000256" key="13">
    <source>
        <dbReference type="ARBA" id="ARBA00023212"/>
    </source>
</evidence>
<keyword evidence="18" id="KW-1185">Reference proteome</keyword>
<dbReference type="GO" id="GO:0042802">
    <property type="term" value="F:identical protein binding"/>
    <property type="evidence" value="ECO:0007669"/>
    <property type="project" value="InterPro"/>
</dbReference>
<feature type="region of interest" description="Disordered" evidence="15">
    <location>
        <begin position="403"/>
        <end position="592"/>
    </location>
</feature>
<dbReference type="PANTHER" id="PTHR15735">
    <property type="entry name" value="FCH AND DOUBLE SH3 DOMAINS PROTEIN"/>
    <property type="match status" value="1"/>
</dbReference>
<evidence type="ECO:0000259" key="16">
    <source>
        <dbReference type="PROSITE" id="PS50002"/>
    </source>
</evidence>
<dbReference type="PROSITE" id="PS50002">
    <property type="entry name" value="SH3"/>
    <property type="match status" value="3"/>
</dbReference>
<keyword evidence="7" id="KW-0963">Cytoplasm</keyword>
<dbReference type="GO" id="GO:0030479">
    <property type="term" value="C:actin cortical patch"/>
    <property type="evidence" value="ECO:0007669"/>
    <property type="project" value="UniProtKB-SubCell"/>
</dbReference>
<evidence type="ECO:0000256" key="5">
    <source>
        <dbReference type="ARBA" id="ARBA00020357"/>
    </source>
</evidence>
<gene>
    <name evidence="17" type="ORF">PIIN_00323</name>
</gene>
<feature type="region of interest" description="Disordered" evidence="15">
    <location>
        <begin position="306"/>
        <end position="348"/>
    </location>
</feature>
<feature type="compositionally biased region" description="Low complexity" evidence="15">
    <location>
        <begin position="904"/>
        <end position="918"/>
    </location>
</feature>
<comment type="caution">
    <text evidence="17">The sequence shown here is derived from an EMBL/GenBank/DDBJ whole genome shotgun (WGS) entry which is preliminary data.</text>
</comment>
<dbReference type="Pfam" id="PF00018">
    <property type="entry name" value="SH3_1"/>
    <property type="match status" value="2"/>
</dbReference>
<organism evidence="17 18">
    <name type="scientific">Serendipita indica (strain DSM 11827)</name>
    <name type="common">Root endophyte fungus</name>
    <name type="synonym">Piriformospora indica</name>
    <dbReference type="NCBI Taxonomy" id="1109443"/>
    <lineage>
        <taxon>Eukaryota</taxon>
        <taxon>Fungi</taxon>
        <taxon>Dikarya</taxon>
        <taxon>Basidiomycota</taxon>
        <taxon>Agaricomycotina</taxon>
        <taxon>Agaricomycetes</taxon>
        <taxon>Sebacinales</taxon>
        <taxon>Serendipitaceae</taxon>
        <taxon>Serendipita</taxon>
    </lineage>
</organism>
<keyword evidence="10" id="KW-0967">Endosome</keyword>
<name>G4T5R0_SERID</name>
<dbReference type="HOGENOM" id="CLU_006319_0_0_1"/>
<dbReference type="GO" id="GO:0005886">
    <property type="term" value="C:plasma membrane"/>
    <property type="evidence" value="ECO:0007669"/>
    <property type="project" value="UniProtKB-SubCell"/>
</dbReference>
<comment type="similarity">
    <text evidence="4">Belongs to the SLA1 family.</text>
</comment>
<feature type="compositionally biased region" description="Pro residues" evidence="15">
    <location>
        <begin position="919"/>
        <end position="933"/>
    </location>
</feature>
<evidence type="ECO:0000256" key="10">
    <source>
        <dbReference type="ARBA" id="ARBA00022753"/>
    </source>
</evidence>
<evidence type="ECO:0000256" key="11">
    <source>
        <dbReference type="ARBA" id="ARBA00023136"/>
    </source>
</evidence>
<dbReference type="EMBL" id="CAFZ01000004">
    <property type="protein sequence ID" value="CCA66640.1"/>
    <property type="molecule type" value="Genomic_DNA"/>
</dbReference>